<comment type="caution">
    <text evidence="1">The sequence shown here is derived from an EMBL/GenBank/DDBJ whole genome shotgun (WGS) entry which is preliminary data.</text>
</comment>
<dbReference type="EMBL" id="JAPWDV010000001">
    <property type="protein sequence ID" value="KAJ6222312.1"/>
    <property type="molecule type" value="Genomic_DNA"/>
</dbReference>
<sequence length="69" mass="7846">MRRSKQSRNNIVRIGTMSSSFRFVLFECVGEKLTAYGGLMSSLLTYCLIGGNTIDDRKQECTQIATERY</sequence>
<accession>A0A9Q0MD60</accession>
<name>A0A9Q0MD60_BLOTA</name>
<dbReference type="AlphaFoldDB" id="A0A9Q0MD60"/>
<protein>
    <submittedName>
        <fullName evidence="1">Uncharacterized protein</fullName>
    </submittedName>
</protein>
<proteinExistence type="predicted"/>
<keyword evidence="2" id="KW-1185">Reference proteome</keyword>
<evidence type="ECO:0000313" key="2">
    <source>
        <dbReference type="Proteomes" id="UP001142055"/>
    </source>
</evidence>
<organism evidence="1 2">
    <name type="scientific">Blomia tropicalis</name>
    <name type="common">Mite</name>
    <dbReference type="NCBI Taxonomy" id="40697"/>
    <lineage>
        <taxon>Eukaryota</taxon>
        <taxon>Metazoa</taxon>
        <taxon>Ecdysozoa</taxon>
        <taxon>Arthropoda</taxon>
        <taxon>Chelicerata</taxon>
        <taxon>Arachnida</taxon>
        <taxon>Acari</taxon>
        <taxon>Acariformes</taxon>
        <taxon>Sarcoptiformes</taxon>
        <taxon>Astigmata</taxon>
        <taxon>Glycyphagoidea</taxon>
        <taxon>Echimyopodidae</taxon>
        <taxon>Blomia</taxon>
    </lineage>
</organism>
<dbReference type="Proteomes" id="UP001142055">
    <property type="component" value="Chromosome 1"/>
</dbReference>
<evidence type="ECO:0000313" key="1">
    <source>
        <dbReference type="EMBL" id="KAJ6222312.1"/>
    </source>
</evidence>
<gene>
    <name evidence="1" type="ORF">RDWZM_000857</name>
</gene>
<reference evidence="1" key="1">
    <citation type="submission" date="2022-12" db="EMBL/GenBank/DDBJ databases">
        <title>Genome assemblies of Blomia tropicalis.</title>
        <authorList>
            <person name="Cui Y."/>
        </authorList>
    </citation>
    <scope>NUCLEOTIDE SEQUENCE</scope>
    <source>
        <tissue evidence="1">Adult mites</tissue>
    </source>
</reference>